<dbReference type="PATRIC" id="fig|1194972.3.peg.5708"/>
<evidence type="ECO:0000256" key="1">
    <source>
        <dbReference type="SAM" id="MobiDB-lite"/>
    </source>
</evidence>
<comment type="caution">
    <text evidence="2">The sequence shown here is derived from an EMBL/GenBank/DDBJ whole genome shotgun (WGS) entry which is preliminary data.</text>
</comment>
<dbReference type="AlphaFoldDB" id="K0UPL1"/>
<name>K0UPL1_MYCVA</name>
<dbReference type="GO" id="GO:0032259">
    <property type="term" value="P:methylation"/>
    <property type="evidence" value="ECO:0007669"/>
    <property type="project" value="UniProtKB-KW"/>
</dbReference>
<evidence type="ECO:0000313" key="3">
    <source>
        <dbReference type="Proteomes" id="UP000006072"/>
    </source>
</evidence>
<keyword evidence="3" id="KW-1185">Reference proteome</keyword>
<reference evidence="2 3" key="1">
    <citation type="journal article" date="2012" name="J. Bacteriol.">
        <title>Complete Genome Sequence of Mycobacterium vaccae Type Strain ATCC 25954.</title>
        <authorList>
            <person name="Ho Y.S."/>
            <person name="Adroub S.A."/>
            <person name="Abadi M."/>
            <person name="Al Alwan B."/>
            <person name="Alkhateeb R."/>
            <person name="Gao G."/>
            <person name="Ragab A."/>
            <person name="Ali S."/>
            <person name="van Soolingen D."/>
            <person name="Bitter W."/>
            <person name="Pain A."/>
            <person name="Abdallah A.M."/>
        </authorList>
    </citation>
    <scope>NUCLEOTIDE SEQUENCE [LARGE SCALE GENOMIC DNA]</scope>
    <source>
        <strain evidence="2 3">ATCC 25954</strain>
    </source>
</reference>
<feature type="compositionally biased region" description="Polar residues" evidence="1">
    <location>
        <begin position="21"/>
        <end position="30"/>
    </location>
</feature>
<evidence type="ECO:0000313" key="2">
    <source>
        <dbReference type="EMBL" id="EJZ04463.1"/>
    </source>
</evidence>
<feature type="compositionally biased region" description="Basic and acidic residues" evidence="1">
    <location>
        <begin position="7"/>
        <end position="20"/>
    </location>
</feature>
<dbReference type="EMBL" id="ALQA01000117">
    <property type="protein sequence ID" value="EJZ04463.1"/>
    <property type="molecule type" value="Genomic_DNA"/>
</dbReference>
<proteinExistence type="predicted"/>
<accession>K0UPL1</accession>
<gene>
    <name evidence="2" type="ORF">MVAC_28803</name>
</gene>
<organism evidence="2 3">
    <name type="scientific">Mycolicibacterium vaccae ATCC 25954</name>
    <dbReference type="NCBI Taxonomy" id="1194972"/>
    <lineage>
        <taxon>Bacteria</taxon>
        <taxon>Bacillati</taxon>
        <taxon>Actinomycetota</taxon>
        <taxon>Actinomycetes</taxon>
        <taxon>Mycobacteriales</taxon>
        <taxon>Mycobacteriaceae</taxon>
        <taxon>Mycolicibacterium</taxon>
    </lineage>
</organism>
<feature type="region of interest" description="Disordered" evidence="1">
    <location>
        <begin position="1"/>
        <end position="30"/>
    </location>
</feature>
<dbReference type="HOGENOM" id="CLU_3092059_0_0_11"/>
<dbReference type="Proteomes" id="UP000006072">
    <property type="component" value="Unassembled WGS sequence"/>
</dbReference>
<sequence length="52" mass="5952">EWQDSVARVDRELERRHGSERTWQLSEQQSDQMGELLGDGLVSGVVMSVRHA</sequence>
<dbReference type="GO" id="GO:0008168">
    <property type="term" value="F:methyltransferase activity"/>
    <property type="evidence" value="ECO:0007669"/>
    <property type="project" value="UniProtKB-KW"/>
</dbReference>
<feature type="non-terminal residue" evidence="2">
    <location>
        <position position="1"/>
    </location>
</feature>
<keyword evidence="2" id="KW-0489">Methyltransferase</keyword>
<protein>
    <submittedName>
        <fullName evidence="2">Type 11 methyltransferase</fullName>
    </submittedName>
</protein>
<keyword evidence="2" id="KW-0808">Transferase</keyword>